<dbReference type="PATRIC" id="fig|218284.4.peg.3873"/>
<keyword evidence="1" id="KW-0812">Transmembrane</keyword>
<feature type="transmembrane region" description="Helical" evidence="1">
    <location>
        <begin position="20"/>
        <end position="40"/>
    </location>
</feature>
<dbReference type="PANTHER" id="PTHR37305">
    <property type="entry name" value="INTEGRAL MEMBRANE PROTEIN-RELATED"/>
    <property type="match status" value="1"/>
</dbReference>
<dbReference type="AlphaFoldDB" id="A0A0P6WPN6"/>
<keyword evidence="1" id="KW-1133">Transmembrane helix</keyword>
<feature type="transmembrane region" description="Helical" evidence="1">
    <location>
        <begin position="170"/>
        <end position="189"/>
    </location>
</feature>
<gene>
    <name evidence="2" type="ORF">AM506_10870</name>
</gene>
<dbReference type="OrthoDB" id="8613028at2"/>
<feature type="transmembrane region" description="Helical" evidence="1">
    <location>
        <begin position="100"/>
        <end position="125"/>
    </location>
</feature>
<evidence type="ECO:0000313" key="3">
    <source>
        <dbReference type="Proteomes" id="UP000050398"/>
    </source>
</evidence>
<feature type="transmembrane region" description="Helical" evidence="1">
    <location>
        <begin position="222"/>
        <end position="244"/>
    </location>
</feature>
<organism evidence="2 3">
    <name type="scientific">Rossellomorea vietnamensis</name>
    <dbReference type="NCBI Taxonomy" id="218284"/>
    <lineage>
        <taxon>Bacteria</taxon>
        <taxon>Bacillati</taxon>
        <taxon>Bacillota</taxon>
        <taxon>Bacilli</taxon>
        <taxon>Bacillales</taxon>
        <taxon>Bacillaceae</taxon>
        <taxon>Rossellomorea</taxon>
    </lineage>
</organism>
<name>A0A0P6WPN6_9BACI</name>
<sequence length="251" mass="28665">MMNLITNELIKQVSRPRMWISLALIVFIDSITSIFVYLLFDGIQFSFWEYMRISSNLLMIIQLFSLIIAGDIVSSEFSSGTIKLLLIRPINRVKILLSKYITVLVIATVLTASHFLFSAVLGSLWFYDSFFDLNENFFIVTGAYVLRFIEMIVICSFAFTFSVVSRSSSFAIGSTIFLTFSAGTFLVLMNEQGLKWGRYLLFANIDLQQYFFGTPPFEGMTFWFSVGVIVVYMVGFGGLAWWSFGRRDVDV</sequence>
<dbReference type="Pfam" id="PF12730">
    <property type="entry name" value="ABC2_membrane_4"/>
    <property type="match status" value="1"/>
</dbReference>
<evidence type="ECO:0008006" key="4">
    <source>
        <dbReference type="Google" id="ProtNLM"/>
    </source>
</evidence>
<dbReference type="PANTHER" id="PTHR37305:SF1">
    <property type="entry name" value="MEMBRANE PROTEIN"/>
    <property type="match status" value="1"/>
</dbReference>
<protein>
    <recommendedName>
        <fullName evidence="4">ABC transporter permease</fullName>
    </recommendedName>
</protein>
<dbReference type="RefSeq" id="WP_060672513.1">
    <property type="nucleotide sequence ID" value="NZ_LIXZ01000007.1"/>
</dbReference>
<proteinExistence type="predicted"/>
<comment type="caution">
    <text evidence="2">The sequence shown here is derived from an EMBL/GenBank/DDBJ whole genome shotgun (WGS) entry which is preliminary data.</text>
</comment>
<accession>A0A0P6WPN6</accession>
<keyword evidence="1" id="KW-0472">Membrane</keyword>
<reference evidence="2 3" key="1">
    <citation type="submission" date="2015-08" db="EMBL/GenBank/DDBJ databases">
        <title>Draft Genome Sequence of Bacillus vietnamensis UCD-SED5.</title>
        <authorList>
            <person name="Lee R.D."/>
            <person name="Jospin G."/>
            <person name="Lang J.M."/>
            <person name="Coil D.A."/>
            <person name="Eisen J.A."/>
        </authorList>
    </citation>
    <scope>NUCLEOTIDE SEQUENCE [LARGE SCALE GENOMIC DNA]</scope>
    <source>
        <strain evidence="2 3">UCD-SED5</strain>
    </source>
</reference>
<feature type="transmembrane region" description="Helical" evidence="1">
    <location>
        <begin position="137"/>
        <end position="163"/>
    </location>
</feature>
<evidence type="ECO:0000256" key="1">
    <source>
        <dbReference type="SAM" id="Phobius"/>
    </source>
</evidence>
<evidence type="ECO:0000313" key="2">
    <source>
        <dbReference type="EMBL" id="KPL59448.1"/>
    </source>
</evidence>
<feature type="transmembrane region" description="Helical" evidence="1">
    <location>
        <begin position="60"/>
        <end position="79"/>
    </location>
</feature>
<dbReference type="eggNOG" id="COG1277">
    <property type="taxonomic scope" value="Bacteria"/>
</dbReference>
<dbReference type="EMBL" id="LIXZ01000007">
    <property type="protein sequence ID" value="KPL59448.1"/>
    <property type="molecule type" value="Genomic_DNA"/>
</dbReference>
<dbReference type="Proteomes" id="UP000050398">
    <property type="component" value="Unassembled WGS sequence"/>
</dbReference>